<dbReference type="RefSeq" id="WP_156878808.1">
    <property type="nucleotide sequence ID" value="NZ_CBLY010000008.1"/>
</dbReference>
<evidence type="ECO:0000313" key="2">
    <source>
        <dbReference type="Proteomes" id="UP000027590"/>
    </source>
</evidence>
<sequence length="56" mass="6242">MEEIMKKLGVAFVLASGLLGYSLSARAEGNEDQVNQLMQSMKAQDFLKVLDQFYGK</sequence>
<protein>
    <submittedName>
        <fullName evidence="1">Uncharacterized protein</fullName>
    </submittedName>
</protein>
<accession>A0A7U7J058</accession>
<gene>
    <name evidence="1" type="ORF">SACS_1855</name>
</gene>
<name>A0A7U7J058_9PROT</name>
<organism evidence="1 2">
    <name type="scientific">Parasaccharibacter apium</name>
    <dbReference type="NCBI Taxonomy" id="1510841"/>
    <lineage>
        <taxon>Bacteria</taxon>
        <taxon>Pseudomonadati</taxon>
        <taxon>Pseudomonadota</taxon>
        <taxon>Alphaproteobacteria</taxon>
        <taxon>Acetobacterales</taxon>
        <taxon>Acetobacteraceae</taxon>
        <taxon>Parasaccharibacter</taxon>
    </lineage>
</organism>
<comment type="caution">
    <text evidence="1">The sequence shown here is derived from an EMBL/GenBank/DDBJ whole genome shotgun (WGS) entry which is preliminary data.</text>
</comment>
<dbReference type="AlphaFoldDB" id="A0A7U7J058"/>
<dbReference type="Proteomes" id="UP000027590">
    <property type="component" value="Unassembled WGS sequence"/>
</dbReference>
<reference evidence="1 2" key="2">
    <citation type="journal article" date="2014" name="PLoS ONE">
        <title>Evolution of mitochondria reconstructed from the energy metabolism of living bacteria.</title>
        <authorList>
            <person name="Degli Esposti M."/>
            <person name="Chouaia B."/>
            <person name="Comandatore F."/>
            <person name="Crotti E."/>
            <person name="Sassera D."/>
            <person name="Lievens P.M."/>
            <person name="Daffonchio D."/>
            <person name="Bandi C."/>
        </authorList>
    </citation>
    <scope>NUCLEOTIDE SEQUENCE [LARGE SCALE GENOMIC DNA]</scope>
    <source>
        <strain evidence="2">AM169</strain>
    </source>
</reference>
<reference evidence="1 2" key="1">
    <citation type="journal article" date="2014" name="Genome Biol. Evol.">
        <title>Acetic acid bacteria genomes reveal functional traits for adaptation to life in insect guts.</title>
        <authorList>
            <person name="Chouaia B."/>
            <person name="Gaiarsa S."/>
            <person name="Crotti E."/>
            <person name="Comandatore F."/>
            <person name="Degli Esposti M."/>
            <person name="Ricci I."/>
            <person name="Alma A."/>
            <person name="Favia G."/>
            <person name="Bandi C."/>
            <person name="Daffonchio D."/>
        </authorList>
    </citation>
    <scope>NUCLEOTIDE SEQUENCE [LARGE SCALE GENOMIC DNA]</scope>
    <source>
        <strain evidence="2">AM169</strain>
    </source>
</reference>
<evidence type="ECO:0000313" key="1">
    <source>
        <dbReference type="EMBL" id="CDG32716.1"/>
    </source>
</evidence>
<proteinExistence type="predicted"/>
<dbReference type="EMBL" id="CBLY010000008">
    <property type="protein sequence ID" value="CDG32716.1"/>
    <property type="molecule type" value="Genomic_DNA"/>
</dbReference>